<evidence type="ECO:0000313" key="1">
    <source>
        <dbReference type="Proteomes" id="UP000887577"/>
    </source>
</evidence>
<evidence type="ECO:0000313" key="2">
    <source>
        <dbReference type="WBParaSite" id="PSU_v2.g14075.t1"/>
    </source>
</evidence>
<proteinExistence type="predicted"/>
<dbReference type="AlphaFoldDB" id="A0A914Y5N1"/>
<sequence>MSETEMEYGYDYEKLITSLHLNNRTTFPFFGFPFVASVFLQRHIFRSISDFVFAYRFNDLKSENVKCGDIIFVKTDYIEEFLVDYHPKIKHPYILLTHESAYSIGYPWQLKILNDSKIIKWFAQNTLAR</sequence>
<protein>
    <submittedName>
        <fullName evidence="2">Uncharacterized protein</fullName>
    </submittedName>
</protein>
<organism evidence="1 2">
    <name type="scientific">Panagrolaimus superbus</name>
    <dbReference type="NCBI Taxonomy" id="310955"/>
    <lineage>
        <taxon>Eukaryota</taxon>
        <taxon>Metazoa</taxon>
        <taxon>Ecdysozoa</taxon>
        <taxon>Nematoda</taxon>
        <taxon>Chromadorea</taxon>
        <taxon>Rhabditida</taxon>
        <taxon>Tylenchina</taxon>
        <taxon>Panagrolaimomorpha</taxon>
        <taxon>Panagrolaimoidea</taxon>
        <taxon>Panagrolaimidae</taxon>
        <taxon>Panagrolaimus</taxon>
    </lineage>
</organism>
<accession>A0A914Y5N1</accession>
<dbReference type="WBParaSite" id="PSU_v2.g14075.t1">
    <property type="protein sequence ID" value="PSU_v2.g14075.t1"/>
    <property type="gene ID" value="PSU_v2.g14075"/>
</dbReference>
<dbReference type="Proteomes" id="UP000887577">
    <property type="component" value="Unplaced"/>
</dbReference>
<keyword evidence="1" id="KW-1185">Reference proteome</keyword>
<name>A0A914Y5N1_9BILA</name>
<reference evidence="2" key="1">
    <citation type="submission" date="2022-11" db="UniProtKB">
        <authorList>
            <consortium name="WormBaseParasite"/>
        </authorList>
    </citation>
    <scope>IDENTIFICATION</scope>
</reference>